<dbReference type="EC" id="1.97.1.4" evidence="10"/>
<evidence type="ECO:0000256" key="7">
    <source>
        <dbReference type="ARBA" id="ARBA00023002"/>
    </source>
</evidence>
<comment type="function">
    <text evidence="1 10">Activation of pyruvate formate-lyase under anaerobic conditions by generation of an organic free radical, using S-adenosylmethionine and reduced flavodoxin as cosubstrates to produce 5'-deoxy-adenosine.</text>
</comment>
<name>A0A1H9MMY8_9LACT</name>
<evidence type="ECO:0000256" key="6">
    <source>
        <dbReference type="ARBA" id="ARBA00022723"/>
    </source>
</evidence>
<evidence type="ECO:0000256" key="1">
    <source>
        <dbReference type="ARBA" id="ARBA00003141"/>
    </source>
</evidence>
<evidence type="ECO:0000256" key="10">
    <source>
        <dbReference type="RuleBase" id="RU362053"/>
    </source>
</evidence>
<comment type="subcellular location">
    <subcellularLocation>
        <location evidence="10">Cytoplasm</location>
    </subcellularLocation>
</comment>
<dbReference type="InterPro" id="IPR007197">
    <property type="entry name" value="rSAM"/>
</dbReference>
<dbReference type="RefSeq" id="WP_089747142.1">
    <property type="nucleotide sequence ID" value="NZ_FOGF01000028.1"/>
</dbReference>
<dbReference type="GO" id="GO:0005737">
    <property type="term" value="C:cytoplasm"/>
    <property type="evidence" value="ECO:0007669"/>
    <property type="project" value="UniProtKB-SubCell"/>
</dbReference>
<organism evidence="12 13">
    <name type="scientific">Granulicatella balaenopterae</name>
    <dbReference type="NCBI Taxonomy" id="137733"/>
    <lineage>
        <taxon>Bacteria</taxon>
        <taxon>Bacillati</taxon>
        <taxon>Bacillota</taxon>
        <taxon>Bacilli</taxon>
        <taxon>Lactobacillales</taxon>
        <taxon>Carnobacteriaceae</taxon>
        <taxon>Granulicatella</taxon>
    </lineage>
</organism>
<dbReference type="OrthoDB" id="9782387at2"/>
<evidence type="ECO:0000256" key="3">
    <source>
        <dbReference type="ARBA" id="ARBA00021356"/>
    </source>
</evidence>
<dbReference type="PIRSF" id="PIRSF000371">
    <property type="entry name" value="PFL_act_enz"/>
    <property type="match status" value="1"/>
</dbReference>
<dbReference type="EMBL" id="FOGF01000028">
    <property type="protein sequence ID" value="SER25070.1"/>
    <property type="molecule type" value="Genomic_DNA"/>
</dbReference>
<dbReference type="InterPro" id="IPR013785">
    <property type="entry name" value="Aldolase_TIM"/>
</dbReference>
<evidence type="ECO:0000256" key="2">
    <source>
        <dbReference type="ARBA" id="ARBA00009777"/>
    </source>
</evidence>
<keyword evidence="13" id="KW-1185">Reference proteome</keyword>
<dbReference type="AlphaFoldDB" id="A0A1H9MMY8"/>
<sequence>MSEPVTGYIHSTESFGSVDGPGIRFITFMQGCRMRCEFCHNPDTWKIGQKNAITSEELLKQALQYRPFWGAKGGVTVSGGEPLLQVDFLIDFFKRCKAEGVHTTLDSCGMPFTYEEPFFSKFEELLKYTDLILLDIKHIDAEQHKRLTGWTNENILELGRYLSKVDQPVWVRHVLVPERSDYDEYLYRLNDYVKTLKNVKKFEVLPYHKLGVYKWKTLGIKYPLEGIEPPTPERVENAHKILHTADYTGYLDM</sequence>
<dbReference type="Gene3D" id="3.20.20.70">
    <property type="entry name" value="Aldolase class I"/>
    <property type="match status" value="1"/>
</dbReference>
<dbReference type="PANTHER" id="PTHR30352:SF5">
    <property type="entry name" value="PYRUVATE FORMATE-LYASE 1-ACTIVATING ENZYME"/>
    <property type="match status" value="1"/>
</dbReference>
<dbReference type="PROSITE" id="PS01087">
    <property type="entry name" value="RADICAL_ACTIVATING"/>
    <property type="match status" value="1"/>
</dbReference>
<dbReference type="InterPro" id="IPR034457">
    <property type="entry name" value="Organic_radical-activating"/>
</dbReference>
<accession>A0A1H9MMY8</accession>
<reference evidence="12 13" key="1">
    <citation type="submission" date="2016-10" db="EMBL/GenBank/DDBJ databases">
        <authorList>
            <person name="de Groot N.N."/>
        </authorList>
    </citation>
    <scope>NUCLEOTIDE SEQUENCE [LARGE SCALE GENOMIC DNA]</scope>
    <source>
        <strain evidence="12 13">DSM 15827</strain>
    </source>
</reference>
<comment type="cofactor">
    <cofactor evidence="10">
        <name>[4Fe-4S] cluster</name>
        <dbReference type="ChEBI" id="CHEBI:49883"/>
    </cofactor>
    <text evidence="10">Binds 1 [4Fe-4S] cluster. The cluster is coordinated with 3 cysteines and an exchangeable S-adenosyl-L-methionine.</text>
</comment>
<evidence type="ECO:0000313" key="12">
    <source>
        <dbReference type="EMBL" id="SER25070.1"/>
    </source>
</evidence>
<dbReference type="Proteomes" id="UP000198556">
    <property type="component" value="Unassembled WGS sequence"/>
</dbReference>
<dbReference type="InterPro" id="IPR012839">
    <property type="entry name" value="Organic_radical_activase"/>
</dbReference>
<evidence type="ECO:0000256" key="4">
    <source>
        <dbReference type="ARBA" id="ARBA00022485"/>
    </source>
</evidence>
<dbReference type="GO" id="GO:0016829">
    <property type="term" value="F:lyase activity"/>
    <property type="evidence" value="ECO:0007669"/>
    <property type="project" value="UniProtKB-KW"/>
</dbReference>
<evidence type="ECO:0000259" key="11">
    <source>
        <dbReference type="PROSITE" id="PS51918"/>
    </source>
</evidence>
<comment type="catalytic activity">
    <reaction evidence="10">
        <text>glycyl-[formate C-acetyltransferase] + reduced [flavodoxin] + S-adenosyl-L-methionine = glycin-2-yl radical-[formate C-acetyltransferase] + semiquinone [flavodoxin] + 5'-deoxyadenosine + L-methionine + H(+)</text>
        <dbReference type="Rhea" id="RHEA:19225"/>
        <dbReference type="Rhea" id="RHEA-COMP:10622"/>
        <dbReference type="Rhea" id="RHEA-COMP:12190"/>
        <dbReference type="Rhea" id="RHEA-COMP:12191"/>
        <dbReference type="Rhea" id="RHEA-COMP:14480"/>
        <dbReference type="ChEBI" id="CHEBI:15378"/>
        <dbReference type="ChEBI" id="CHEBI:17319"/>
        <dbReference type="ChEBI" id="CHEBI:29947"/>
        <dbReference type="ChEBI" id="CHEBI:32722"/>
        <dbReference type="ChEBI" id="CHEBI:57618"/>
        <dbReference type="ChEBI" id="CHEBI:57844"/>
        <dbReference type="ChEBI" id="CHEBI:59789"/>
        <dbReference type="ChEBI" id="CHEBI:140311"/>
        <dbReference type="EC" id="1.97.1.4"/>
    </reaction>
</comment>
<dbReference type="InterPro" id="IPR058240">
    <property type="entry name" value="rSAM_sf"/>
</dbReference>
<evidence type="ECO:0000313" key="13">
    <source>
        <dbReference type="Proteomes" id="UP000198556"/>
    </source>
</evidence>
<protein>
    <recommendedName>
        <fullName evidence="3 10">Pyruvate formate-lyase-activating enzyme</fullName>
        <ecNumber evidence="10">1.97.1.4</ecNumber>
    </recommendedName>
</protein>
<dbReference type="PROSITE" id="PS51918">
    <property type="entry name" value="RADICAL_SAM"/>
    <property type="match status" value="1"/>
</dbReference>
<proteinExistence type="inferred from homology"/>
<evidence type="ECO:0000256" key="9">
    <source>
        <dbReference type="ARBA" id="ARBA00023014"/>
    </source>
</evidence>
<evidence type="ECO:0000256" key="8">
    <source>
        <dbReference type="ARBA" id="ARBA00023004"/>
    </source>
</evidence>
<dbReference type="Pfam" id="PF04055">
    <property type="entry name" value="Radical_SAM"/>
    <property type="match status" value="1"/>
</dbReference>
<comment type="similarity">
    <text evidence="2 10">Belongs to the organic radical-activating enzymes family.</text>
</comment>
<keyword evidence="12" id="KW-0456">Lyase</keyword>
<dbReference type="SFLD" id="SFLDG01066">
    <property type="entry name" value="organic_radical-activating_enz"/>
    <property type="match status" value="1"/>
</dbReference>
<evidence type="ECO:0000256" key="5">
    <source>
        <dbReference type="ARBA" id="ARBA00022691"/>
    </source>
</evidence>
<keyword evidence="6 10" id="KW-0479">Metal-binding</keyword>
<keyword evidence="5 10" id="KW-0949">S-adenosyl-L-methionine</keyword>
<dbReference type="PANTHER" id="PTHR30352">
    <property type="entry name" value="PYRUVATE FORMATE-LYASE-ACTIVATING ENZYME"/>
    <property type="match status" value="1"/>
</dbReference>
<dbReference type="NCBIfam" id="TIGR02493">
    <property type="entry name" value="PFLA"/>
    <property type="match status" value="1"/>
</dbReference>
<dbReference type="SUPFAM" id="SSF102114">
    <property type="entry name" value="Radical SAM enzymes"/>
    <property type="match status" value="1"/>
</dbReference>
<keyword evidence="9 10" id="KW-0411">Iron-sulfur</keyword>
<keyword evidence="4 10" id="KW-0004">4Fe-4S</keyword>
<dbReference type="SFLD" id="SFLDS00029">
    <property type="entry name" value="Radical_SAM"/>
    <property type="match status" value="1"/>
</dbReference>
<dbReference type="GO" id="GO:0051539">
    <property type="term" value="F:4 iron, 4 sulfur cluster binding"/>
    <property type="evidence" value="ECO:0007669"/>
    <property type="project" value="UniProtKB-UniRule"/>
</dbReference>
<gene>
    <name evidence="12" type="ORF">SAMN05421767_12823</name>
</gene>
<dbReference type="GO" id="GO:0043365">
    <property type="term" value="F:[formate-C-acetyltransferase]-activating enzyme activity"/>
    <property type="evidence" value="ECO:0007669"/>
    <property type="project" value="UniProtKB-UniRule"/>
</dbReference>
<keyword evidence="7 10" id="KW-0560">Oxidoreductase</keyword>
<keyword evidence="8 10" id="KW-0408">Iron</keyword>
<dbReference type="CDD" id="cd01335">
    <property type="entry name" value="Radical_SAM"/>
    <property type="match status" value="1"/>
</dbReference>
<dbReference type="InterPro" id="IPR001989">
    <property type="entry name" value="Radical_activat_CS"/>
</dbReference>
<keyword evidence="10" id="KW-0963">Cytoplasm</keyword>
<dbReference type="InterPro" id="IPR012838">
    <property type="entry name" value="PFL1_activating"/>
</dbReference>
<dbReference type="STRING" id="137733.SAMN05421767_12823"/>
<dbReference type="GO" id="GO:0046872">
    <property type="term" value="F:metal ion binding"/>
    <property type="evidence" value="ECO:0007669"/>
    <property type="project" value="UniProtKB-UniRule"/>
</dbReference>
<keyword evidence="12" id="KW-0670">Pyruvate</keyword>
<feature type="domain" description="Radical SAM core" evidence="11">
    <location>
        <begin position="18"/>
        <end position="246"/>
    </location>
</feature>